<keyword evidence="1" id="KW-0413">Isomerase</keyword>
<sequence length="125" mass="13811">MPFARLTYHPPHPDREQDLARAVTDLVANDLAKRHDLTSVQIEATPAQTWTIGGEPQAAAAHLEVFVTAGTNTVDQKRQFLKRAMALLRAEWPELPAATYVVVHELPATDWGYDGRSQADRAAAQ</sequence>
<gene>
    <name evidence="1" type="ORF">J2045_003631</name>
</gene>
<dbReference type="GO" id="GO:0016853">
    <property type="term" value="F:isomerase activity"/>
    <property type="evidence" value="ECO:0007669"/>
    <property type="project" value="UniProtKB-KW"/>
</dbReference>
<dbReference type="InterPro" id="IPR014347">
    <property type="entry name" value="Tautomerase/MIF_sf"/>
</dbReference>
<comment type="caution">
    <text evidence="1">The sequence shown here is derived from an EMBL/GenBank/DDBJ whole genome shotgun (WGS) entry which is preliminary data.</text>
</comment>
<accession>A0ABU0GB55</accession>
<dbReference type="PANTHER" id="PTHR35530">
    <property type="entry name" value="TAUTOMERASE-RELATED"/>
    <property type="match status" value="1"/>
</dbReference>
<dbReference type="RefSeq" id="WP_307375282.1">
    <property type="nucleotide sequence ID" value="NZ_JAUSUW010000011.1"/>
</dbReference>
<dbReference type="EMBL" id="JAUSUW010000011">
    <property type="protein sequence ID" value="MDQ0422583.1"/>
    <property type="molecule type" value="Genomic_DNA"/>
</dbReference>
<name>A0ABU0GB55_9HYPH</name>
<dbReference type="SUPFAM" id="SSF55331">
    <property type="entry name" value="Tautomerase/MIF"/>
    <property type="match status" value="1"/>
</dbReference>
<evidence type="ECO:0000313" key="2">
    <source>
        <dbReference type="Proteomes" id="UP001238496"/>
    </source>
</evidence>
<proteinExistence type="predicted"/>
<protein>
    <submittedName>
        <fullName evidence="1">4-oxalocrotonate tautomerase</fullName>
        <ecNumber evidence="1">5.3.2.6</ecNumber>
    </submittedName>
</protein>
<reference evidence="1 2" key="1">
    <citation type="submission" date="2023-07" db="EMBL/GenBank/DDBJ databases">
        <title>Genomic Encyclopedia of Type Strains, Phase IV (KMG-IV): sequencing the most valuable type-strain genomes for metagenomic binning, comparative biology and taxonomic classification.</title>
        <authorList>
            <person name="Goeker M."/>
        </authorList>
    </citation>
    <scope>NUCLEOTIDE SEQUENCE [LARGE SCALE GENOMIC DNA]</scope>
    <source>
        <strain evidence="1 2">DSM 1111</strain>
    </source>
</reference>
<keyword evidence="2" id="KW-1185">Reference proteome</keyword>
<evidence type="ECO:0000313" key="1">
    <source>
        <dbReference type="EMBL" id="MDQ0422583.1"/>
    </source>
</evidence>
<dbReference type="EC" id="5.3.2.6" evidence="1"/>
<dbReference type="Proteomes" id="UP001238496">
    <property type="component" value="Unassembled WGS sequence"/>
</dbReference>
<organism evidence="1 2">
    <name type="scientific">Peteryoungia aggregata LMG 23059</name>
    <dbReference type="NCBI Taxonomy" id="1368425"/>
    <lineage>
        <taxon>Bacteria</taxon>
        <taxon>Pseudomonadati</taxon>
        <taxon>Pseudomonadota</taxon>
        <taxon>Alphaproteobacteria</taxon>
        <taxon>Hyphomicrobiales</taxon>
        <taxon>Rhizobiaceae</taxon>
        <taxon>Peteryoungia</taxon>
    </lineage>
</organism>
<dbReference type="Gene3D" id="3.30.429.10">
    <property type="entry name" value="Macrophage Migration Inhibitory Factor"/>
    <property type="match status" value="2"/>
</dbReference>
<dbReference type="PANTHER" id="PTHR35530:SF1">
    <property type="entry name" value="2-HYDROXYMUCONATE TAUTOMERASE"/>
    <property type="match status" value="1"/>
</dbReference>